<dbReference type="EMBL" id="VYZN01000062">
    <property type="protein sequence ID" value="KAE9525216.1"/>
    <property type="molecule type" value="Genomic_DNA"/>
</dbReference>
<evidence type="ECO:0000313" key="3">
    <source>
        <dbReference type="Proteomes" id="UP000475862"/>
    </source>
</evidence>
<evidence type="ECO:0000313" key="2">
    <source>
        <dbReference type="EMBL" id="KAE9525216.1"/>
    </source>
</evidence>
<organism evidence="2 3">
    <name type="scientific">Aphis glycines</name>
    <name type="common">Soybean aphid</name>
    <dbReference type="NCBI Taxonomy" id="307491"/>
    <lineage>
        <taxon>Eukaryota</taxon>
        <taxon>Metazoa</taxon>
        <taxon>Ecdysozoa</taxon>
        <taxon>Arthropoda</taxon>
        <taxon>Hexapoda</taxon>
        <taxon>Insecta</taxon>
        <taxon>Pterygota</taxon>
        <taxon>Neoptera</taxon>
        <taxon>Paraneoptera</taxon>
        <taxon>Hemiptera</taxon>
        <taxon>Sternorrhyncha</taxon>
        <taxon>Aphidomorpha</taxon>
        <taxon>Aphidoidea</taxon>
        <taxon>Aphididae</taxon>
        <taxon>Aphidini</taxon>
        <taxon>Aphis</taxon>
        <taxon>Aphis</taxon>
    </lineage>
</organism>
<accession>A0A6G0T3K1</accession>
<gene>
    <name evidence="2" type="ORF">AGLY_014401</name>
</gene>
<feature type="coiled-coil region" evidence="1">
    <location>
        <begin position="129"/>
        <end position="156"/>
    </location>
</feature>
<keyword evidence="3" id="KW-1185">Reference proteome</keyword>
<keyword evidence="1" id="KW-0175">Coiled coil</keyword>
<dbReference type="AlphaFoldDB" id="A0A6G0T3K1"/>
<comment type="caution">
    <text evidence="2">The sequence shown here is derived from an EMBL/GenBank/DDBJ whole genome shotgun (WGS) entry which is preliminary data.</text>
</comment>
<proteinExistence type="predicted"/>
<reference evidence="2 3" key="1">
    <citation type="submission" date="2019-08" db="EMBL/GenBank/DDBJ databases">
        <title>The genome of the soybean aphid Biotype 1, its phylome, world population structure and adaptation to the North American continent.</title>
        <authorList>
            <person name="Giordano R."/>
            <person name="Donthu R.K."/>
            <person name="Hernandez A.G."/>
            <person name="Wright C.L."/>
            <person name="Zimin A.V."/>
        </authorList>
    </citation>
    <scope>NUCLEOTIDE SEQUENCE [LARGE SCALE GENOMIC DNA]</scope>
    <source>
        <tissue evidence="2">Whole aphids</tissue>
    </source>
</reference>
<name>A0A6G0T3K1_APHGL</name>
<protein>
    <submittedName>
        <fullName evidence="2">Uncharacterized protein</fullName>
    </submittedName>
</protein>
<evidence type="ECO:0000256" key="1">
    <source>
        <dbReference type="SAM" id="Coils"/>
    </source>
</evidence>
<sequence>MDTTMIVSNIFKSALRNYNEFSRWFPWVLMEKHYVDQIFIKVIIDAKQLKSMNNNGRLYSFQITQLSKYYIGVLNYNEKILINTFVKHFKFNYEDMISLKDMALDNWFKILNEISNNSTAPSNKNVSSFKILEKLNEDVEDQRKILENVIEDVKDKRFKICILEKEDNRIQITYIKNRVVVVGGGGKERATYLGCSKLQRYYIWMSVLTVHFDCDAGTNGGRQVAIGSLTSVHGSLVVSA</sequence>
<dbReference type="Proteomes" id="UP000475862">
    <property type="component" value="Unassembled WGS sequence"/>
</dbReference>